<organism evidence="1 2">
    <name type="scientific">Panagrolaimus sp. JU765</name>
    <dbReference type="NCBI Taxonomy" id="591449"/>
    <lineage>
        <taxon>Eukaryota</taxon>
        <taxon>Metazoa</taxon>
        <taxon>Ecdysozoa</taxon>
        <taxon>Nematoda</taxon>
        <taxon>Chromadorea</taxon>
        <taxon>Rhabditida</taxon>
        <taxon>Tylenchina</taxon>
        <taxon>Panagrolaimomorpha</taxon>
        <taxon>Panagrolaimoidea</taxon>
        <taxon>Panagrolaimidae</taxon>
        <taxon>Panagrolaimus</taxon>
    </lineage>
</organism>
<protein>
    <submittedName>
        <fullName evidence="2">Uncharacterized protein</fullName>
    </submittedName>
</protein>
<name>A0AC34QR07_9BILA</name>
<reference evidence="2" key="1">
    <citation type="submission" date="2022-11" db="UniProtKB">
        <authorList>
            <consortium name="WormBaseParasite"/>
        </authorList>
    </citation>
    <scope>IDENTIFICATION</scope>
</reference>
<accession>A0AC34QR07</accession>
<dbReference type="WBParaSite" id="JU765_v2.g18494.t1">
    <property type="protein sequence ID" value="JU765_v2.g18494.t1"/>
    <property type="gene ID" value="JU765_v2.g18494"/>
</dbReference>
<evidence type="ECO:0000313" key="1">
    <source>
        <dbReference type="Proteomes" id="UP000887576"/>
    </source>
</evidence>
<proteinExistence type="predicted"/>
<dbReference type="Proteomes" id="UP000887576">
    <property type="component" value="Unplaced"/>
</dbReference>
<sequence length="101" mass="11891">MGQVFSSIFRYFCFKKTVEVPIEVEAVVPTQPVEESVDAEQVVQEQEAPIKEKPRKRDSRVKKMKVQSENVEDPSKKLEFDGFSADYLLRIEKRKKHVKRY</sequence>
<evidence type="ECO:0000313" key="2">
    <source>
        <dbReference type="WBParaSite" id="JU765_v2.g18494.t1"/>
    </source>
</evidence>